<feature type="transmembrane region" description="Helical" evidence="1">
    <location>
        <begin position="21"/>
        <end position="46"/>
    </location>
</feature>
<keyword evidence="1" id="KW-0812">Transmembrane</keyword>
<reference evidence="2" key="1">
    <citation type="submission" date="2020-04" db="EMBL/GenBank/DDBJ databases">
        <title>Global-level population genomics supports evidence of horizontal gene transfer on evolution of Rhizobia in Lentils.</title>
        <authorList>
            <person name="Gai Y."/>
            <person name="Cook D."/>
            <person name="Riely B."/>
        </authorList>
    </citation>
    <scope>NUCLEOTIDE SEQUENCE</scope>
    <source>
        <strain evidence="2">Derici101B</strain>
    </source>
</reference>
<accession>A0AAJ1AC55</accession>
<organism evidence="2 3">
    <name type="scientific">Rhizobium leguminosarum</name>
    <dbReference type="NCBI Taxonomy" id="384"/>
    <lineage>
        <taxon>Bacteria</taxon>
        <taxon>Pseudomonadati</taxon>
        <taxon>Pseudomonadota</taxon>
        <taxon>Alphaproteobacteria</taxon>
        <taxon>Hyphomicrobiales</taxon>
        <taxon>Rhizobiaceae</taxon>
        <taxon>Rhizobium/Agrobacterium group</taxon>
        <taxon>Rhizobium</taxon>
    </lineage>
</organism>
<protein>
    <submittedName>
        <fullName evidence="2">DUF4267 domain-containing protein</fullName>
    </submittedName>
</protein>
<feature type="transmembrane region" description="Helical" evidence="1">
    <location>
        <begin position="82"/>
        <end position="103"/>
    </location>
</feature>
<gene>
    <name evidence="2" type="ORF">HFO42_22575</name>
</gene>
<comment type="caution">
    <text evidence="2">The sequence shown here is derived from an EMBL/GenBank/DDBJ whole genome shotgun (WGS) entry which is preliminary data.</text>
</comment>
<evidence type="ECO:0000313" key="2">
    <source>
        <dbReference type="EMBL" id="MBY5630867.1"/>
    </source>
</evidence>
<evidence type="ECO:0000256" key="1">
    <source>
        <dbReference type="SAM" id="Phobius"/>
    </source>
</evidence>
<dbReference type="Pfam" id="PF14087">
    <property type="entry name" value="DUF4267"/>
    <property type="match status" value="1"/>
</dbReference>
<dbReference type="EMBL" id="JAAXEP010000012">
    <property type="protein sequence ID" value="MBY5630867.1"/>
    <property type="molecule type" value="Genomic_DNA"/>
</dbReference>
<keyword evidence="1" id="KW-1133">Transmembrane helix</keyword>
<dbReference type="InterPro" id="IPR025363">
    <property type="entry name" value="DUF4267"/>
</dbReference>
<dbReference type="AlphaFoldDB" id="A0AAJ1AC55"/>
<dbReference type="RefSeq" id="WP_221960726.1">
    <property type="nucleotide sequence ID" value="NZ_JAAXEB010000005.1"/>
</dbReference>
<proteinExistence type="predicted"/>
<feature type="transmembrane region" description="Helical" evidence="1">
    <location>
        <begin position="109"/>
        <end position="128"/>
    </location>
</feature>
<name>A0AAJ1AC55_RHILE</name>
<keyword evidence="1" id="KW-0472">Membrane</keyword>
<evidence type="ECO:0000313" key="3">
    <source>
        <dbReference type="Proteomes" id="UP000825699"/>
    </source>
</evidence>
<sequence>MTFQTGGTVRLRCDHTWKKAAGLLGFALAALGILILVSPAVAAPLFASGGVSESNATYIRAIAVRDIAVGLWLLVGPTISVAATTISLVMICLIPLGDLALVWSAKGDWLSLLPHMLSLTCLIILVLWGSRVA</sequence>
<dbReference type="Proteomes" id="UP000825699">
    <property type="component" value="Unassembled WGS sequence"/>
</dbReference>